<keyword evidence="2" id="KW-0812">Transmembrane</keyword>
<feature type="coiled-coil region" evidence="1">
    <location>
        <begin position="26"/>
        <end position="67"/>
    </location>
</feature>
<name>A0ABU3KCL5_9BACT</name>
<organism evidence="3 4">
    <name type="scientific">Candidatus Nitronereus thalassa</name>
    <dbReference type="NCBI Taxonomy" id="3020898"/>
    <lineage>
        <taxon>Bacteria</taxon>
        <taxon>Pseudomonadati</taxon>
        <taxon>Nitrospirota</taxon>
        <taxon>Nitrospiria</taxon>
        <taxon>Nitrospirales</taxon>
        <taxon>Nitrospiraceae</taxon>
        <taxon>Candidatus Nitronereus</taxon>
    </lineage>
</organism>
<dbReference type="Proteomes" id="UP001250932">
    <property type="component" value="Unassembled WGS sequence"/>
</dbReference>
<accession>A0ABU3KCL5</accession>
<reference evidence="3 4" key="1">
    <citation type="journal article" date="2023" name="ISME J.">
        <title>Cultivation and genomic characterization of novel and ubiquitous marine nitrite-oxidizing bacteria from the Nitrospirales.</title>
        <authorList>
            <person name="Mueller A.J."/>
            <person name="Daebeler A."/>
            <person name="Herbold C.W."/>
            <person name="Kirkegaard R.H."/>
            <person name="Daims H."/>
        </authorList>
    </citation>
    <scope>NUCLEOTIDE SEQUENCE [LARGE SCALE GENOMIC DNA]</scope>
    <source>
        <strain evidence="3 4">EB</strain>
    </source>
</reference>
<evidence type="ECO:0000256" key="1">
    <source>
        <dbReference type="SAM" id="Coils"/>
    </source>
</evidence>
<sequence length="99" mass="11329">MPAAWPIAKFLFKLVAPSIPEIVSSISNLKHQQEDEQSREETLERRLLDIERNLGQQLEVIDNLTRQIATLQLILRRTFIMSLVALVLALTGLVLIFYS</sequence>
<dbReference type="EMBL" id="JAQOUE010000002">
    <property type="protein sequence ID" value="MDT7044048.1"/>
    <property type="molecule type" value="Genomic_DNA"/>
</dbReference>
<dbReference type="RefSeq" id="WP_313834634.1">
    <property type="nucleotide sequence ID" value="NZ_JAQOUE010000002.1"/>
</dbReference>
<feature type="transmembrane region" description="Helical" evidence="2">
    <location>
        <begin position="79"/>
        <end position="98"/>
    </location>
</feature>
<evidence type="ECO:0008006" key="5">
    <source>
        <dbReference type="Google" id="ProtNLM"/>
    </source>
</evidence>
<proteinExistence type="predicted"/>
<keyword evidence="2" id="KW-1133">Transmembrane helix</keyword>
<gene>
    <name evidence="3" type="ORF">PPG34_16985</name>
</gene>
<evidence type="ECO:0000256" key="2">
    <source>
        <dbReference type="SAM" id="Phobius"/>
    </source>
</evidence>
<evidence type="ECO:0000313" key="3">
    <source>
        <dbReference type="EMBL" id="MDT7044048.1"/>
    </source>
</evidence>
<evidence type="ECO:0000313" key="4">
    <source>
        <dbReference type="Proteomes" id="UP001250932"/>
    </source>
</evidence>
<comment type="caution">
    <text evidence="3">The sequence shown here is derived from an EMBL/GenBank/DDBJ whole genome shotgun (WGS) entry which is preliminary data.</text>
</comment>
<protein>
    <recommendedName>
        <fullName evidence="5">DUF1640 domain-containing protein</fullName>
    </recommendedName>
</protein>
<keyword evidence="1" id="KW-0175">Coiled coil</keyword>
<keyword evidence="2" id="KW-0472">Membrane</keyword>
<keyword evidence="4" id="KW-1185">Reference proteome</keyword>